<sequence>MALDPEDARNIPAHLIALYTDAELALLRLLAEAIADGIDTDDWQQVQASRQAEFRQAAEALARHLQAAMPPLLQDAVQAAAELGERAADEDADDTPELPGAVSVAATGTAAAVAGSAPRRDRPRNPRTVAATQSAWSTLARTTQLLPVNADRLYGQVLAQIQVRSPDVPRTTPHTGGILGAPRATGTRLDAAQQALDILTKRGITGFRDRGGRNWSLTSYVEMLSRTVVNEELREAHIARALEHGHTLMVVSSHSKPAPQCQPYEGQVLSLDGSTGTVELESATTGRPVRVTIKATMREAVSKGFRHPSCGHALSAYIPGASRTFTTTPDPDGYAATQQQRAMERAIRDTRTRQAVAITPQAKRDTAARLRAQQAAIRKHVDEHGLTRRPRREQINRAR</sequence>
<keyword evidence="4" id="KW-1185">Reference proteome</keyword>
<name>A0ABU3WMC7_9NOCA</name>
<evidence type="ECO:0000313" key="3">
    <source>
        <dbReference type="EMBL" id="MDV2477202.1"/>
    </source>
</evidence>
<evidence type="ECO:0008006" key="5">
    <source>
        <dbReference type="Google" id="ProtNLM"/>
    </source>
</evidence>
<comment type="caution">
    <text evidence="2">The sequence shown here is derived from an EMBL/GenBank/DDBJ whole genome shotgun (WGS) entry which is preliminary data.</text>
</comment>
<dbReference type="EMBL" id="WBMO01000002">
    <property type="protein sequence ID" value="MDV2477202.1"/>
    <property type="molecule type" value="Genomic_DNA"/>
</dbReference>
<feature type="region of interest" description="Disordered" evidence="1">
    <location>
        <begin position="109"/>
        <end position="133"/>
    </location>
</feature>
<feature type="compositionally biased region" description="Basic and acidic residues" evidence="1">
    <location>
        <begin position="379"/>
        <end position="399"/>
    </location>
</feature>
<evidence type="ECO:0000313" key="2">
    <source>
        <dbReference type="EMBL" id="MDV2475151.1"/>
    </source>
</evidence>
<accession>A0ABU3WMC7</accession>
<dbReference type="EMBL" id="WBMO01000001">
    <property type="protein sequence ID" value="MDV2475151.1"/>
    <property type="molecule type" value="Genomic_DNA"/>
</dbReference>
<feature type="region of interest" description="Disordered" evidence="1">
    <location>
        <begin position="378"/>
        <end position="399"/>
    </location>
</feature>
<organism evidence="2 4">
    <name type="scientific">Rhodococcus zopfii</name>
    <dbReference type="NCBI Taxonomy" id="43772"/>
    <lineage>
        <taxon>Bacteria</taxon>
        <taxon>Bacillati</taxon>
        <taxon>Actinomycetota</taxon>
        <taxon>Actinomycetes</taxon>
        <taxon>Mycobacteriales</taxon>
        <taxon>Nocardiaceae</taxon>
        <taxon>Rhodococcus</taxon>
    </lineage>
</organism>
<evidence type="ECO:0000256" key="1">
    <source>
        <dbReference type="SAM" id="MobiDB-lite"/>
    </source>
</evidence>
<proteinExistence type="predicted"/>
<dbReference type="Pfam" id="PF06152">
    <property type="entry name" value="Phage_min_cap2"/>
    <property type="match status" value="1"/>
</dbReference>
<dbReference type="Proteomes" id="UP001275440">
    <property type="component" value="Unassembled WGS sequence"/>
</dbReference>
<dbReference type="InterPro" id="IPR009319">
    <property type="entry name" value="Phage_A118_VSP1"/>
</dbReference>
<protein>
    <recommendedName>
        <fullName evidence="5">Phage minor capsid protein 2</fullName>
    </recommendedName>
</protein>
<gene>
    <name evidence="2" type="ORF">F8M49_06400</name>
    <name evidence="3" type="ORF">F8M49_21015</name>
</gene>
<evidence type="ECO:0000313" key="4">
    <source>
        <dbReference type="Proteomes" id="UP001275440"/>
    </source>
</evidence>
<reference evidence="2 4" key="1">
    <citation type="submission" date="2019-10" db="EMBL/GenBank/DDBJ databases">
        <title>Draft Genome Assembly of Rhodococcus zopfii DSM44189.</title>
        <authorList>
            <person name="Sutton J.M."/>
            <person name="Akob D.M."/>
            <person name="Bushman T.J."/>
        </authorList>
    </citation>
    <scope>NUCLEOTIDE SEQUENCE [LARGE SCALE GENOMIC DNA]</scope>
    <source>
        <strain evidence="2 4">DSM 44189</strain>
    </source>
</reference>